<dbReference type="EMBL" id="QQZY01000006">
    <property type="protein sequence ID" value="RDI73896.1"/>
    <property type="molecule type" value="Genomic_DNA"/>
</dbReference>
<keyword evidence="3" id="KW-1185">Reference proteome</keyword>
<dbReference type="RefSeq" id="WP_114796868.1">
    <property type="nucleotide sequence ID" value="NZ_QQZY01000006.1"/>
</dbReference>
<proteinExistence type="predicted"/>
<dbReference type="InterPro" id="IPR007060">
    <property type="entry name" value="FtsL/DivIC"/>
</dbReference>
<keyword evidence="1" id="KW-0175">Coiled coil</keyword>
<organism evidence="2 3">
    <name type="scientific">Gaiella occulta</name>
    <dbReference type="NCBI Taxonomy" id="1002870"/>
    <lineage>
        <taxon>Bacteria</taxon>
        <taxon>Bacillati</taxon>
        <taxon>Actinomycetota</taxon>
        <taxon>Thermoleophilia</taxon>
        <taxon>Gaiellales</taxon>
        <taxon>Gaiellaceae</taxon>
        <taxon>Gaiella</taxon>
    </lineage>
</organism>
<evidence type="ECO:0000256" key="1">
    <source>
        <dbReference type="SAM" id="Coils"/>
    </source>
</evidence>
<comment type="caution">
    <text evidence="2">The sequence shown here is derived from an EMBL/GenBank/DDBJ whole genome shotgun (WGS) entry which is preliminary data.</text>
</comment>
<sequence length="102" mass="11733">MARRRRRVRLLLPLALLVLMGFLYFRPLATYFETRGRLAQRQAEVAALRAQKARLERRLARTTSGEALARDARSMGYVRPGEQLFIVKGIDAWRKQHAAANP</sequence>
<dbReference type="Proteomes" id="UP000254134">
    <property type="component" value="Unassembled WGS sequence"/>
</dbReference>
<reference evidence="3" key="2">
    <citation type="journal article" date="2019" name="MicrobiologyOpen">
        <title>High-quality draft genome sequence of Gaiella occulta isolated from a 150 meter deep mineral water borehole and comparison with the genome sequences of other deep-branching lineages of the phylum Actinobacteria.</title>
        <authorList>
            <person name="Severino R."/>
            <person name="Froufe H.J.C."/>
            <person name="Barroso C."/>
            <person name="Albuquerque L."/>
            <person name="Lobo-da-Cunha A."/>
            <person name="da Costa M.S."/>
            <person name="Egas C."/>
        </authorList>
    </citation>
    <scope>NUCLEOTIDE SEQUENCE [LARGE SCALE GENOMIC DNA]</scope>
    <source>
        <strain evidence="3">F2-233</strain>
    </source>
</reference>
<feature type="coiled-coil region" evidence="1">
    <location>
        <begin position="38"/>
        <end position="65"/>
    </location>
</feature>
<reference evidence="2 3" key="1">
    <citation type="submission" date="2018-07" db="EMBL/GenBank/DDBJ databases">
        <title>High-quality-draft genome sequence of Gaiella occulta.</title>
        <authorList>
            <person name="Severino R."/>
            <person name="Froufe H.J.C."/>
            <person name="Rainey F.A."/>
            <person name="Barroso C."/>
            <person name="Albuquerque L."/>
            <person name="Lobo-Da-Cunha A."/>
            <person name="Da Costa M.S."/>
            <person name="Egas C."/>
        </authorList>
    </citation>
    <scope>NUCLEOTIDE SEQUENCE [LARGE SCALE GENOMIC DNA]</scope>
    <source>
        <strain evidence="2 3">F2-233</strain>
    </source>
</reference>
<dbReference type="Pfam" id="PF04977">
    <property type="entry name" value="DivIC"/>
    <property type="match status" value="1"/>
</dbReference>
<protein>
    <submittedName>
        <fullName evidence="2">Septum formation initiator</fullName>
    </submittedName>
</protein>
<evidence type="ECO:0000313" key="2">
    <source>
        <dbReference type="EMBL" id="RDI73896.1"/>
    </source>
</evidence>
<dbReference type="AlphaFoldDB" id="A0A7M2YUY9"/>
<evidence type="ECO:0000313" key="3">
    <source>
        <dbReference type="Proteomes" id="UP000254134"/>
    </source>
</evidence>
<accession>A0A7M2YUY9</accession>
<name>A0A7M2YUY9_9ACTN</name>
<gene>
    <name evidence="2" type="ORF">Gocc_2460</name>
</gene>